<dbReference type="AlphaFoldDB" id="A0A4C1WVI8"/>
<gene>
    <name evidence="2" type="ORF">EVAR_46492_1</name>
</gene>
<keyword evidence="3" id="KW-1185">Reference proteome</keyword>
<reference evidence="2 3" key="1">
    <citation type="journal article" date="2019" name="Commun. Biol.">
        <title>The bagworm genome reveals a unique fibroin gene that provides high tensile strength.</title>
        <authorList>
            <person name="Kono N."/>
            <person name="Nakamura H."/>
            <person name="Ohtoshi R."/>
            <person name="Tomita M."/>
            <person name="Numata K."/>
            <person name="Arakawa K."/>
        </authorList>
    </citation>
    <scope>NUCLEOTIDE SEQUENCE [LARGE SCALE GENOMIC DNA]</scope>
</reference>
<evidence type="ECO:0000313" key="3">
    <source>
        <dbReference type="Proteomes" id="UP000299102"/>
    </source>
</evidence>
<protein>
    <submittedName>
        <fullName evidence="2">Uncharacterized protein</fullName>
    </submittedName>
</protein>
<sequence>MRSIRVVDIITGVRVRGPSDRRLSSHVGDSPTARPSAWVLATDARCVLLYAYHYWRHDRFPLEWNRLYTDVARRAVDDHGAGGGHVHPAPRPARAPASRREGSDDARLCIASIITRTSTFSTFTPHH</sequence>
<feature type="region of interest" description="Disordered" evidence="1">
    <location>
        <begin position="78"/>
        <end position="103"/>
    </location>
</feature>
<dbReference type="Proteomes" id="UP000299102">
    <property type="component" value="Unassembled WGS sequence"/>
</dbReference>
<proteinExistence type="predicted"/>
<organism evidence="2 3">
    <name type="scientific">Eumeta variegata</name>
    <name type="common">Bagworm moth</name>
    <name type="synonym">Eumeta japonica</name>
    <dbReference type="NCBI Taxonomy" id="151549"/>
    <lineage>
        <taxon>Eukaryota</taxon>
        <taxon>Metazoa</taxon>
        <taxon>Ecdysozoa</taxon>
        <taxon>Arthropoda</taxon>
        <taxon>Hexapoda</taxon>
        <taxon>Insecta</taxon>
        <taxon>Pterygota</taxon>
        <taxon>Neoptera</taxon>
        <taxon>Endopterygota</taxon>
        <taxon>Lepidoptera</taxon>
        <taxon>Glossata</taxon>
        <taxon>Ditrysia</taxon>
        <taxon>Tineoidea</taxon>
        <taxon>Psychidae</taxon>
        <taxon>Oiketicinae</taxon>
        <taxon>Eumeta</taxon>
    </lineage>
</organism>
<name>A0A4C1WVI8_EUMVA</name>
<dbReference type="EMBL" id="BGZK01000640">
    <property type="protein sequence ID" value="GBP54127.1"/>
    <property type="molecule type" value="Genomic_DNA"/>
</dbReference>
<evidence type="ECO:0000313" key="2">
    <source>
        <dbReference type="EMBL" id="GBP54127.1"/>
    </source>
</evidence>
<comment type="caution">
    <text evidence="2">The sequence shown here is derived from an EMBL/GenBank/DDBJ whole genome shotgun (WGS) entry which is preliminary data.</text>
</comment>
<evidence type="ECO:0000256" key="1">
    <source>
        <dbReference type="SAM" id="MobiDB-lite"/>
    </source>
</evidence>
<accession>A0A4C1WVI8</accession>